<evidence type="ECO:0000313" key="3">
    <source>
        <dbReference type="Proteomes" id="UP001372338"/>
    </source>
</evidence>
<dbReference type="AlphaFoldDB" id="A0AAN9E398"/>
<organism evidence="2 3">
    <name type="scientific">Crotalaria pallida</name>
    <name type="common">Smooth rattlebox</name>
    <name type="synonym">Crotalaria striata</name>
    <dbReference type="NCBI Taxonomy" id="3830"/>
    <lineage>
        <taxon>Eukaryota</taxon>
        <taxon>Viridiplantae</taxon>
        <taxon>Streptophyta</taxon>
        <taxon>Embryophyta</taxon>
        <taxon>Tracheophyta</taxon>
        <taxon>Spermatophyta</taxon>
        <taxon>Magnoliopsida</taxon>
        <taxon>eudicotyledons</taxon>
        <taxon>Gunneridae</taxon>
        <taxon>Pentapetalae</taxon>
        <taxon>rosids</taxon>
        <taxon>fabids</taxon>
        <taxon>Fabales</taxon>
        <taxon>Fabaceae</taxon>
        <taxon>Papilionoideae</taxon>
        <taxon>50 kb inversion clade</taxon>
        <taxon>genistoids sensu lato</taxon>
        <taxon>core genistoids</taxon>
        <taxon>Crotalarieae</taxon>
        <taxon>Crotalaria</taxon>
    </lineage>
</organism>
<dbReference type="InterPro" id="IPR026960">
    <property type="entry name" value="RVT-Znf"/>
</dbReference>
<dbReference type="EMBL" id="JAYWIO010000008">
    <property type="protein sequence ID" value="KAK7245668.1"/>
    <property type="molecule type" value="Genomic_DNA"/>
</dbReference>
<dbReference type="Proteomes" id="UP001372338">
    <property type="component" value="Unassembled WGS sequence"/>
</dbReference>
<name>A0AAN9E398_CROPI</name>
<protein>
    <recommendedName>
        <fullName evidence="1">Reverse transcriptase zinc-binding domain-containing protein</fullName>
    </recommendedName>
</protein>
<evidence type="ECO:0000259" key="1">
    <source>
        <dbReference type="Pfam" id="PF13966"/>
    </source>
</evidence>
<accession>A0AAN9E398</accession>
<proteinExistence type="predicted"/>
<gene>
    <name evidence="2" type="ORF">RIF29_40516</name>
</gene>
<dbReference type="Pfam" id="PF13966">
    <property type="entry name" value="zf-RVT"/>
    <property type="match status" value="1"/>
</dbReference>
<comment type="caution">
    <text evidence="2">The sequence shown here is derived from an EMBL/GenBank/DDBJ whole genome shotgun (WGS) entry which is preliminary data.</text>
</comment>
<sequence>MEYASSKIVVTHGRAGNNSSCSVIPLLYLVAGLGMRDSRLANVSLLGKLVWSLLNDCHKLWFSFSATNISDVFRNGFAIKLSEESISLWYDKWFHNDYLCNHVDFGHISDTTLFVKDVWDHGHWNNLNPLFTFIPPVLKETIQNIQIPKYTQTPDVVRWNGNLEGVYTAASGYQWLGIQSKDALPVDVLGFHRGLSVSSGCPHCSASHETILHCLRDCPFAKEIWLRLGLSIRLIKLLNRDWVVQVHHVLREANFVADSLAQYGSSYTDLDLVWNYPPNFLALALQANCANIVHLR</sequence>
<feature type="domain" description="Reverse transcriptase zinc-binding" evidence="1">
    <location>
        <begin position="181"/>
        <end position="225"/>
    </location>
</feature>
<evidence type="ECO:0000313" key="2">
    <source>
        <dbReference type="EMBL" id="KAK7245668.1"/>
    </source>
</evidence>
<reference evidence="2 3" key="1">
    <citation type="submission" date="2024-01" db="EMBL/GenBank/DDBJ databases">
        <title>The genomes of 5 underutilized Papilionoideae crops provide insights into root nodulation and disease resistanc.</title>
        <authorList>
            <person name="Yuan L."/>
        </authorList>
    </citation>
    <scope>NUCLEOTIDE SEQUENCE [LARGE SCALE GENOMIC DNA]</scope>
    <source>
        <strain evidence="2">ZHUSHIDOU_FW_LH</strain>
        <tissue evidence="2">Leaf</tissue>
    </source>
</reference>
<keyword evidence="3" id="KW-1185">Reference proteome</keyword>